<keyword evidence="1" id="KW-1133">Transmembrane helix</keyword>
<evidence type="ECO:0000313" key="3">
    <source>
        <dbReference type="Proteomes" id="UP000380217"/>
    </source>
</evidence>
<feature type="transmembrane region" description="Helical" evidence="1">
    <location>
        <begin position="12"/>
        <end position="32"/>
    </location>
</feature>
<dbReference type="AlphaFoldDB" id="A0A564TSB5"/>
<dbReference type="RefSeq" id="WP_154864959.1">
    <property type="nucleotide sequence ID" value="NZ_CABHNJ010000033.1"/>
</dbReference>
<evidence type="ECO:0000313" key="2">
    <source>
        <dbReference type="EMBL" id="VUX10091.1"/>
    </source>
</evidence>
<protein>
    <submittedName>
        <fullName evidence="2">Uncharacterized protein</fullName>
    </submittedName>
</protein>
<proteinExistence type="predicted"/>
<organism evidence="2 3">
    <name type="scientific">Streptococcus vestibularis</name>
    <dbReference type="NCBI Taxonomy" id="1343"/>
    <lineage>
        <taxon>Bacteria</taxon>
        <taxon>Bacillati</taxon>
        <taxon>Bacillota</taxon>
        <taxon>Bacilli</taxon>
        <taxon>Lactobacillales</taxon>
        <taxon>Streptococcaceae</taxon>
        <taxon>Streptococcus</taxon>
    </lineage>
</organism>
<dbReference type="Proteomes" id="UP000380217">
    <property type="component" value="Unassembled WGS sequence"/>
</dbReference>
<sequence length="189" mass="20887">MSISISDWIQAIAVVVSLVTGAISIGLSSIAIKQSAKANEQNALSIELTKQAAEDMARPYVNVYVDIFAIKKHSRVFTFKNFGQTPAYIKSIQVNGYLGKHNGYQFQSLVGNMLAPGQKITSAIEDHFRGVGNVTVIYADVNGKEFEDTFKLDTQIFEDFAYILVESNKSDEVPSAIRQSTMALLRELR</sequence>
<dbReference type="EMBL" id="CABHNJ010000033">
    <property type="protein sequence ID" value="VUX10091.1"/>
    <property type="molecule type" value="Genomic_DNA"/>
</dbReference>
<evidence type="ECO:0000256" key="1">
    <source>
        <dbReference type="SAM" id="Phobius"/>
    </source>
</evidence>
<accession>A0A564TSB5</accession>
<reference evidence="2 3" key="1">
    <citation type="submission" date="2019-07" db="EMBL/GenBank/DDBJ databases">
        <authorList>
            <person name="Hibberd C M."/>
            <person name="Gehrig L. J."/>
            <person name="Chang H.-W."/>
            <person name="Venkatesh S."/>
        </authorList>
    </citation>
    <scope>NUCLEOTIDE SEQUENCE [LARGE SCALE GENOMIC DNA]</scope>
    <source>
        <strain evidence="2">Streptococcus_salivarius_SS_Bg39</strain>
    </source>
</reference>
<name>A0A564TSB5_STRVE</name>
<gene>
    <name evidence="2" type="ORF">SSSS39_00165</name>
</gene>
<keyword evidence="1" id="KW-0812">Transmembrane</keyword>
<keyword evidence="1" id="KW-0472">Membrane</keyword>